<feature type="region of interest" description="Disordered" evidence="1">
    <location>
        <begin position="1"/>
        <end position="39"/>
    </location>
</feature>
<dbReference type="RefSeq" id="WP_139689001.1">
    <property type="nucleotide sequence ID" value="NZ_CP040882.1"/>
</dbReference>
<dbReference type="InterPro" id="IPR011083">
    <property type="entry name" value="Phage_tail_collar_dom"/>
</dbReference>
<sequence>MATKGYWKSGAVDSPPDTSTLTSKGYPTSGDPKTGTPATKPGAAWYYLQDQLRNTVIEAAGQTLAEPPSATQFLEALRTMKWLADNTIPGGKIANASITGAKLTAKTVAGGNLADLSVSTAKLAAGSVTNDKIAQGAVDGTRLATQSVAFSHLLPAIIATEGQVTEGTAKNVLMTPFLTKLMVQAFNPPAVPPGTLIHYAGRTVPSGWLICNGANVSRTDYAALFAAIGTIYGAGDGSTTFGLPNLDVRFLEGTTSASSVGTYYSAGLPNITGSFTSHGNTGAMQTTGAFTNGGTGVHSNSGGASDGRHVYMDANRCSYVYGGTRTVQPAALLTLVLIKT</sequence>
<dbReference type="Gene3D" id="3.90.1340.10">
    <property type="entry name" value="Phage tail collar domain"/>
    <property type="match status" value="1"/>
</dbReference>
<dbReference type="SUPFAM" id="SSF88874">
    <property type="entry name" value="Receptor-binding domain of short tail fibre protein gp12"/>
    <property type="match status" value="1"/>
</dbReference>
<accession>A0ABX5VHL8</accession>
<evidence type="ECO:0000313" key="4">
    <source>
        <dbReference type="Proteomes" id="UP000308889"/>
    </source>
</evidence>
<dbReference type="InterPro" id="IPR037053">
    <property type="entry name" value="Phage_tail_collar_dom_sf"/>
</dbReference>
<dbReference type="Pfam" id="PF07484">
    <property type="entry name" value="Collar"/>
    <property type="match status" value="1"/>
</dbReference>
<evidence type="ECO:0000256" key="1">
    <source>
        <dbReference type="SAM" id="MobiDB-lite"/>
    </source>
</evidence>
<keyword evidence="4" id="KW-1185">Reference proteome</keyword>
<proteinExistence type="predicted"/>
<evidence type="ECO:0000259" key="2">
    <source>
        <dbReference type="Pfam" id="PF07484"/>
    </source>
</evidence>
<organism evidence="3 4">
    <name type="scientific">Sutterella faecalis</name>
    <dbReference type="NCBI Taxonomy" id="2584944"/>
    <lineage>
        <taxon>Bacteria</taxon>
        <taxon>Pseudomonadati</taxon>
        <taxon>Pseudomonadota</taxon>
        <taxon>Betaproteobacteria</taxon>
        <taxon>Burkholderiales</taxon>
        <taxon>Sutterellaceae</taxon>
        <taxon>Sutterella</taxon>
    </lineage>
</organism>
<gene>
    <name evidence="3" type="ORF">FG381_11985</name>
</gene>
<evidence type="ECO:0000313" key="3">
    <source>
        <dbReference type="EMBL" id="QDA55593.1"/>
    </source>
</evidence>
<reference evidence="4" key="1">
    <citation type="submission" date="2019-06" db="EMBL/GenBank/DDBJ databases">
        <authorList>
            <person name="Oh B.S."/>
        </authorList>
    </citation>
    <scope>NUCLEOTIDE SEQUENCE [LARGE SCALE GENOMIC DNA]</scope>
    <source>
        <strain evidence="4">KGMB03119</strain>
    </source>
</reference>
<protein>
    <submittedName>
        <fullName evidence="3">Tail fiber protein</fullName>
    </submittedName>
</protein>
<name>A0ABX5VHL8_9BURK</name>
<dbReference type="EMBL" id="CP040882">
    <property type="protein sequence ID" value="QDA55593.1"/>
    <property type="molecule type" value="Genomic_DNA"/>
</dbReference>
<feature type="compositionally biased region" description="Polar residues" evidence="1">
    <location>
        <begin position="16"/>
        <end position="26"/>
    </location>
</feature>
<dbReference type="Proteomes" id="UP000308889">
    <property type="component" value="Chromosome"/>
</dbReference>
<feature type="domain" description="Phage tail collar" evidence="2">
    <location>
        <begin position="194"/>
        <end position="250"/>
    </location>
</feature>